<evidence type="ECO:0000313" key="4">
    <source>
        <dbReference type="Proteomes" id="UP000680866"/>
    </source>
</evidence>
<feature type="chain" id="PRO_5032433364" evidence="1">
    <location>
        <begin position="23"/>
        <end position="538"/>
    </location>
</feature>
<dbReference type="Proteomes" id="UP000680866">
    <property type="component" value="Chromosome"/>
</dbReference>
<gene>
    <name evidence="3" type="ORF">Prubr_01920</name>
</gene>
<dbReference type="InterPro" id="IPR000914">
    <property type="entry name" value="SBP_5_dom"/>
</dbReference>
<dbReference type="PANTHER" id="PTHR30290">
    <property type="entry name" value="PERIPLASMIC BINDING COMPONENT OF ABC TRANSPORTER"/>
    <property type="match status" value="1"/>
</dbReference>
<dbReference type="InterPro" id="IPR030678">
    <property type="entry name" value="Peptide/Ni-bd"/>
</dbReference>
<dbReference type="KEGG" id="pry:Prubr_01920"/>
<feature type="domain" description="Solute-binding protein family 5" evidence="2">
    <location>
        <begin position="74"/>
        <end position="459"/>
    </location>
</feature>
<keyword evidence="4" id="KW-1185">Reference proteome</keyword>
<dbReference type="Gene3D" id="3.10.105.10">
    <property type="entry name" value="Dipeptide-binding Protein, Domain 3"/>
    <property type="match status" value="1"/>
</dbReference>
<dbReference type="Gene3D" id="3.40.190.10">
    <property type="entry name" value="Periplasmic binding protein-like II"/>
    <property type="match status" value="1"/>
</dbReference>
<evidence type="ECO:0000313" key="3">
    <source>
        <dbReference type="EMBL" id="BCJ63171.1"/>
    </source>
</evidence>
<dbReference type="SUPFAM" id="SSF53850">
    <property type="entry name" value="Periplasmic binding protein-like II"/>
    <property type="match status" value="1"/>
</dbReference>
<proteinExistence type="predicted"/>
<organism evidence="3 4">
    <name type="scientific">Polymorphospora rubra</name>
    <dbReference type="NCBI Taxonomy" id="338584"/>
    <lineage>
        <taxon>Bacteria</taxon>
        <taxon>Bacillati</taxon>
        <taxon>Actinomycetota</taxon>
        <taxon>Actinomycetes</taxon>
        <taxon>Micromonosporales</taxon>
        <taxon>Micromonosporaceae</taxon>
        <taxon>Polymorphospora</taxon>
    </lineage>
</organism>
<dbReference type="AlphaFoldDB" id="A0A810MQ20"/>
<sequence length="538" mass="57909">MRVRRVAAWTTAALVVTFGATACTGGDDVPADTIVVGLAEPAHLIPSNTIEPNGAQVLAALFTPLVGFDAEHRPVPLAAESVESEDNSEWTVKLKPGFTFHNGENVTADSYLNAWNHAAYGPNGQAGGYLYEKVDGYADLQTTDPDGPDSGQPATEPKARTLTGLAKVDDLTFTVRLSAPFAEFPSILGHRAFLPLPASAWQSEGVLKADFERAVVGQGPFRLKGTWEPGKPIEVERYDAYPGEKPRLRSVQFRIYDQLSAGLADLTDGATDLVRNIPATSVKAAQEALGDRLRNGPNSAYQFLAFPTYEPEFASPEVRRAISMAIDRDAVNGSGDQQAPARSFVSPLVAGARPDTCGEACVFDPAKAKAAYQAAEGPATLRITFNDDGGHREWVDAVCGQLRTNLGVQCEAVAEPTYRDVLRKVDARQPVGLFRQAWSMDYPSMENYLAPLYASGGSSNYSGFSDAGFDTLLREGGRAADQAAAISKYQEAEAVLAEQVPVLPLRFGRESYGHSERVRNVETDAYGQIDLLKVELTS</sequence>
<dbReference type="PANTHER" id="PTHR30290:SF83">
    <property type="entry name" value="ABC TRANSPORTER SUBSTRATE-BINDING PROTEIN"/>
    <property type="match status" value="1"/>
</dbReference>
<dbReference type="EMBL" id="AP023359">
    <property type="protein sequence ID" value="BCJ63171.1"/>
    <property type="molecule type" value="Genomic_DNA"/>
</dbReference>
<feature type="signal peptide" evidence="1">
    <location>
        <begin position="1"/>
        <end position="22"/>
    </location>
</feature>
<accession>A0A810MQ20</accession>
<keyword evidence="1" id="KW-0732">Signal</keyword>
<dbReference type="GO" id="GO:0043190">
    <property type="term" value="C:ATP-binding cassette (ABC) transporter complex"/>
    <property type="evidence" value="ECO:0007669"/>
    <property type="project" value="InterPro"/>
</dbReference>
<dbReference type="RefSeq" id="WP_212820691.1">
    <property type="nucleotide sequence ID" value="NZ_AP023359.1"/>
</dbReference>
<reference evidence="3" key="1">
    <citation type="submission" date="2020-08" db="EMBL/GenBank/DDBJ databases">
        <title>Whole genome shotgun sequence of Polymorphospora rubra NBRC 101157.</title>
        <authorList>
            <person name="Komaki H."/>
            <person name="Tamura T."/>
        </authorList>
    </citation>
    <scope>NUCLEOTIDE SEQUENCE</scope>
    <source>
        <strain evidence="3">NBRC 101157</strain>
    </source>
</reference>
<dbReference type="PROSITE" id="PS51257">
    <property type="entry name" value="PROKAR_LIPOPROTEIN"/>
    <property type="match status" value="1"/>
</dbReference>
<dbReference type="GO" id="GO:0015833">
    <property type="term" value="P:peptide transport"/>
    <property type="evidence" value="ECO:0007669"/>
    <property type="project" value="TreeGrafter"/>
</dbReference>
<dbReference type="CDD" id="cd00995">
    <property type="entry name" value="PBP2_NikA_DppA_OppA_like"/>
    <property type="match status" value="1"/>
</dbReference>
<dbReference type="Pfam" id="PF00496">
    <property type="entry name" value="SBP_bac_5"/>
    <property type="match status" value="1"/>
</dbReference>
<evidence type="ECO:0000259" key="2">
    <source>
        <dbReference type="Pfam" id="PF00496"/>
    </source>
</evidence>
<dbReference type="GO" id="GO:0042597">
    <property type="term" value="C:periplasmic space"/>
    <property type="evidence" value="ECO:0007669"/>
    <property type="project" value="UniProtKB-ARBA"/>
</dbReference>
<evidence type="ECO:0000256" key="1">
    <source>
        <dbReference type="SAM" id="SignalP"/>
    </source>
</evidence>
<dbReference type="GO" id="GO:1904680">
    <property type="term" value="F:peptide transmembrane transporter activity"/>
    <property type="evidence" value="ECO:0007669"/>
    <property type="project" value="TreeGrafter"/>
</dbReference>
<dbReference type="PIRSF" id="PIRSF002741">
    <property type="entry name" value="MppA"/>
    <property type="match status" value="1"/>
</dbReference>
<dbReference type="InterPro" id="IPR039424">
    <property type="entry name" value="SBP_5"/>
</dbReference>
<dbReference type="Gene3D" id="3.90.76.10">
    <property type="entry name" value="Dipeptide-binding Protein, Domain 1"/>
    <property type="match status" value="1"/>
</dbReference>
<name>A0A810MQ20_9ACTN</name>
<protein>
    <submittedName>
        <fullName evidence="3">Putative peptide ABC transporter DppA</fullName>
    </submittedName>
</protein>